<evidence type="ECO:0000313" key="3">
    <source>
        <dbReference type="Proteomes" id="UP000016534"/>
    </source>
</evidence>
<dbReference type="InterPro" id="IPR000182">
    <property type="entry name" value="GNAT_dom"/>
</dbReference>
<dbReference type="EMBL" id="AHCF02000018">
    <property type="protein sequence ID" value="ERG60780.1"/>
    <property type="molecule type" value="Genomic_DNA"/>
</dbReference>
<name>A0ABN0NGT5_9GAMM</name>
<dbReference type="InterPro" id="IPR016181">
    <property type="entry name" value="Acyl_CoA_acyltransferase"/>
</dbReference>
<protein>
    <submittedName>
        <fullName evidence="2">Acetyltransferase, GNAT family protein</fullName>
    </submittedName>
</protein>
<dbReference type="CDD" id="cd04301">
    <property type="entry name" value="NAT_SF"/>
    <property type="match status" value="1"/>
</dbReference>
<dbReference type="Proteomes" id="UP000016534">
    <property type="component" value="Unassembled WGS sequence"/>
</dbReference>
<keyword evidence="3" id="KW-1185">Reference proteome</keyword>
<dbReference type="PROSITE" id="PS51186">
    <property type="entry name" value="GNAT"/>
    <property type="match status" value="1"/>
</dbReference>
<accession>A0ABN0NGT5</accession>
<reference evidence="2" key="1">
    <citation type="journal article" date="2012" name="J. Bacteriol.">
        <title>Genome sequences of type strains of seven species of the marine bacterium Pseudoalteromonas.</title>
        <authorList>
            <person name="Xie B.B."/>
            <person name="Shu Y.L."/>
            <person name="Qin Q.L."/>
            <person name="Rong J.C."/>
            <person name="Zhang X.Y."/>
            <person name="Chen X.L."/>
            <person name="Shi M."/>
            <person name="He H.L."/>
            <person name="Zhou B.C."/>
            <person name="Zhang Y.Z."/>
        </authorList>
    </citation>
    <scope>NUCLEOTIDE SEQUENCE [LARGE SCALE GENOMIC DNA]</scope>
    <source>
        <strain evidence="2">NCIMB 2128</strain>
    </source>
</reference>
<evidence type="ECO:0000259" key="1">
    <source>
        <dbReference type="PROSITE" id="PS51186"/>
    </source>
</evidence>
<dbReference type="SUPFAM" id="SSF55729">
    <property type="entry name" value="Acyl-CoA N-acyltransferases (Nat)"/>
    <property type="match status" value="1"/>
</dbReference>
<proteinExistence type="predicted"/>
<dbReference type="Gene3D" id="3.40.630.30">
    <property type="match status" value="1"/>
</dbReference>
<organism evidence="2 3">
    <name type="scientific">Pseudoalteromonas undina</name>
    <dbReference type="NCBI Taxonomy" id="43660"/>
    <lineage>
        <taxon>Bacteria</taxon>
        <taxon>Pseudomonadati</taxon>
        <taxon>Pseudomonadota</taxon>
        <taxon>Gammaproteobacteria</taxon>
        <taxon>Alteromonadales</taxon>
        <taxon>Pseudoalteromonadaceae</taxon>
        <taxon>Pseudoalteromonas</taxon>
    </lineage>
</organism>
<evidence type="ECO:0000313" key="2">
    <source>
        <dbReference type="EMBL" id="ERG60780.1"/>
    </source>
</evidence>
<sequence>MIVIKQLESVKAPLINKFYTLYKVRGRANKQDQLWVAYDNHTIIAACRLQHKPTFLFLSTVFVAPAYRSTGVATKLLSTLLSQQADAVYTFAYQHITDFYQALGFNQVLTYTPALLTLFDAYKHRNIIALKYQQP</sequence>
<dbReference type="Pfam" id="PF13508">
    <property type="entry name" value="Acetyltransf_7"/>
    <property type="match status" value="1"/>
</dbReference>
<reference evidence="2" key="2">
    <citation type="submission" date="2013-04" db="EMBL/GenBank/DDBJ databases">
        <title>Genome sequence of Pseudoalteromonas undina.</title>
        <authorList>
            <person name="Xie B.-B."/>
            <person name="Rong J.-C."/>
            <person name="Qin Q.-L."/>
            <person name="Shu Y.-L."/>
            <person name="Zhang Y.-Z."/>
        </authorList>
    </citation>
    <scope>NUCLEOTIDE SEQUENCE</scope>
    <source>
        <strain evidence="2">NCIMB 2128</strain>
    </source>
</reference>
<gene>
    <name evidence="2" type="ORF">PUND_10544</name>
</gene>
<comment type="caution">
    <text evidence="2">The sequence shown here is derived from an EMBL/GenBank/DDBJ whole genome shotgun (WGS) entry which is preliminary data.</text>
</comment>
<feature type="domain" description="N-acetyltransferase" evidence="1">
    <location>
        <begin position="1"/>
        <end position="122"/>
    </location>
</feature>